<dbReference type="EMBL" id="NNAY01000919">
    <property type="protein sequence ID" value="OXU25899.1"/>
    <property type="molecule type" value="Genomic_DNA"/>
</dbReference>
<dbReference type="SUPFAM" id="SSF57667">
    <property type="entry name" value="beta-beta-alpha zinc fingers"/>
    <property type="match status" value="1"/>
</dbReference>
<evidence type="ECO:0000256" key="2">
    <source>
        <dbReference type="ARBA" id="ARBA00022737"/>
    </source>
</evidence>
<accession>A0A232F635</accession>
<comment type="caution">
    <text evidence="7">The sequence shown here is derived from an EMBL/GenBank/DDBJ whole genome shotgun (WGS) entry which is preliminary data.</text>
</comment>
<keyword evidence="1" id="KW-0479">Metal-binding</keyword>
<evidence type="ECO:0000313" key="7">
    <source>
        <dbReference type="EMBL" id="OXU25899.1"/>
    </source>
</evidence>
<dbReference type="SMART" id="SM00355">
    <property type="entry name" value="ZnF_C2H2"/>
    <property type="match status" value="4"/>
</dbReference>
<dbReference type="InterPro" id="IPR036236">
    <property type="entry name" value="Znf_C2H2_sf"/>
</dbReference>
<dbReference type="GO" id="GO:0008270">
    <property type="term" value="F:zinc ion binding"/>
    <property type="evidence" value="ECO:0007669"/>
    <property type="project" value="UniProtKB-KW"/>
</dbReference>
<name>A0A232F635_9HYME</name>
<feature type="domain" description="C2H2-type" evidence="6">
    <location>
        <begin position="168"/>
        <end position="195"/>
    </location>
</feature>
<dbReference type="InterPro" id="IPR013087">
    <property type="entry name" value="Znf_C2H2_type"/>
</dbReference>
<dbReference type="PROSITE" id="PS50157">
    <property type="entry name" value="ZINC_FINGER_C2H2_2"/>
    <property type="match status" value="3"/>
</dbReference>
<dbReference type="FunFam" id="3.30.160.60:FF:000100">
    <property type="entry name" value="Zinc finger 45-like"/>
    <property type="match status" value="1"/>
</dbReference>
<sequence length="234" mass="27924">MFIFYHSFENESLTTSFNTVKNILDFFQTGYDRPSHLQVAVHQSTTGRFICPQCSTSFTRKDNLRNHLKFQCGQQPRFNCPYCDYRTKHSPNVRTHVRRLHPDRKIFVVDVLLGLLLSPNYHCPRDWDRVHVLDIEEMLAPNNIRRRRRRGRPSSSNYCLTRADNGQFPCPNCPSSFSYGRGLQQHLKYACCQRPRFKCPYCQYKSKYRYNAYNHVRHTHKDQQVYCIELQDEE</sequence>
<evidence type="ECO:0000256" key="3">
    <source>
        <dbReference type="ARBA" id="ARBA00022771"/>
    </source>
</evidence>
<reference evidence="7 8" key="1">
    <citation type="journal article" date="2017" name="Curr. Biol.">
        <title>The Evolution of Venom by Co-option of Single-Copy Genes.</title>
        <authorList>
            <person name="Martinson E.O."/>
            <person name="Mrinalini"/>
            <person name="Kelkar Y.D."/>
            <person name="Chang C.H."/>
            <person name="Werren J.H."/>
        </authorList>
    </citation>
    <scope>NUCLEOTIDE SEQUENCE [LARGE SCALE GENOMIC DNA]</scope>
    <source>
        <strain evidence="7 8">Alberta</strain>
        <tissue evidence="7">Whole body</tissue>
    </source>
</reference>
<keyword evidence="3 5" id="KW-0863">Zinc-finger</keyword>
<dbReference type="STRING" id="543379.A0A232F635"/>
<dbReference type="PANTHER" id="PTHR24409">
    <property type="entry name" value="ZINC FINGER PROTEIN 142"/>
    <property type="match status" value="1"/>
</dbReference>
<gene>
    <name evidence="7" type="ORF">TSAR_011804</name>
</gene>
<dbReference type="AlphaFoldDB" id="A0A232F635"/>
<evidence type="ECO:0000259" key="6">
    <source>
        <dbReference type="PROSITE" id="PS50157"/>
    </source>
</evidence>
<dbReference type="GO" id="GO:0000981">
    <property type="term" value="F:DNA-binding transcription factor activity, RNA polymerase II-specific"/>
    <property type="evidence" value="ECO:0007669"/>
    <property type="project" value="TreeGrafter"/>
</dbReference>
<keyword evidence="8" id="KW-1185">Reference proteome</keyword>
<feature type="domain" description="C2H2-type" evidence="6">
    <location>
        <begin position="78"/>
        <end position="106"/>
    </location>
</feature>
<dbReference type="Gene3D" id="3.30.160.60">
    <property type="entry name" value="Classic Zinc Finger"/>
    <property type="match status" value="2"/>
</dbReference>
<dbReference type="OrthoDB" id="3437960at2759"/>
<evidence type="ECO:0000256" key="1">
    <source>
        <dbReference type="ARBA" id="ARBA00022723"/>
    </source>
</evidence>
<organism evidence="7 8">
    <name type="scientific">Trichomalopsis sarcophagae</name>
    <dbReference type="NCBI Taxonomy" id="543379"/>
    <lineage>
        <taxon>Eukaryota</taxon>
        <taxon>Metazoa</taxon>
        <taxon>Ecdysozoa</taxon>
        <taxon>Arthropoda</taxon>
        <taxon>Hexapoda</taxon>
        <taxon>Insecta</taxon>
        <taxon>Pterygota</taxon>
        <taxon>Neoptera</taxon>
        <taxon>Endopterygota</taxon>
        <taxon>Hymenoptera</taxon>
        <taxon>Apocrita</taxon>
        <taxon>Proctotrupomorpha</taxon>
        <taxon>Chalcidoidea</taxon>
        <taxon>Pteromalidae</taxon>
        <taxon>Pteromalinae</taxon>
        <taxon>Trichomalopsis</taxon>
    </lineage>
</organism>
<feature type="domain" description="C2H2-type" evidence="6">
    <location>
        <begin position="49"/>
        <end position="76"/>
    </location>
</feature>
<dbReference type="GO" id="GO:0005634">
    <property type="term" value="C:nucleus"/>
    <property type="evidence" value="ECO:0007669"/>
    <property type="project" value="TreeGrafter"/>
</dbReference>
<dbReference type="Proteomes" id="UP000215335">
    <property type="component" value="Unassembled WGS sequence"/>
</dbReference>
<keyword evidence="4" id="KW-0862">Zinc</keyword>
<dbReference type="Pfam" id="PF13909">
    <property type="entry name" value="zf-H2C2_5"/>
    <property type="match status" value="1"/>
</dbReference>
<evidence type="ECO:0000256" key="4">
    <source>
        <dbReference type="ARBA" id="ARBA00022833"/>
    </source>
</evidence>
<proteinExistence type="predicted"/>
<dbReference type="Pfam" id="PF00096">
    <property type="entry name" value="zf-C2H2"/>
    <property type="match status" value="1"/>
</dbReference>
<dbReference type="PANTHER" id="PTHR24409:SF295">
    <property type="entry name" value="AZ2-RELATED"/>
    <property type="match status" value="1"/>
</dbReference>
<evidence type="ECO:0000313" key="8">
    <source>
        <dbReference type="Proteomes" id="UP000215335"/>
    </source>
</evidence>
<dbReference type="GO" id="GO:0000977">
    <property type="term" value="F:RNA polymerase II transcription regulatory region sequence-specific DNA binding"/>
    <property type="evidence" value="ECO:0007669"/>
    <property type="project" value="TreeGrafter"/>
</dbReference>
<evidence type="ECO:0000256" key="5">
    <source>
        <dbReference type="PROSITE-ProRule" id="PRU00042"/>
    </source>
</evidence>
<keyword evidence="2" id="KW-0677">Repeat</keyword>
<protein>
    <recommendedName>
        <fullName evidence="6">C2H2-type domain-containing protein</fullName>
    </recommendedName>
</protein>